<comment type="similarity">
    <text evidence="1">Belongs to the calcium channel beta subunit family.</text>
</comment>
<reference evidence="7 8" key="1">
    <citation type="submission" date="2019-09" db="EMBL/GenBank/DDBJ databases">
        <title>Bird 10,000 Genomes (B10K) Project - Family phase.</title>
        <authorList>
            <person name="Zhang G."/>
        </authorList>
    </citation>
    <scope>NUCLEOTIDE SEQUENCE [LARGE SCALE GENOMIC DNA]</scope>
    <source>
        <strain evidence="7">B10K-CU-031-02</strain>
        <tissue evidence="7">Muscle</tissue>
    </source>
</reference>
<evidence type="ECO:0000256" key="1">
    <source>
        <dbReference type="ARBA" id="ARBA00010836"/>
    </source>
</evidence>
<dbReference type="SUPFAM" id="SSF50044">
    <property type="entry name" value="SH3-domain"/>
    <property type="match status" value="1"/>
</dbReference>
<evidence type="ECO:0000313" key="7">
    <source>
        <dbReference type="EMBL" id="NXY47476.1"/>
    </source>
</evidence>
<dbReference type="InterPro" id="IPR046937">
    <property type="entry name" value="CAB1-4_N_A-dom"/>
</dbReference>
<evidence type="ECO:0000313" key="8">
    <source>
        <dbReference type="Proteomes" id="UP000519239"/>
    </source>
</evidence>
<feature type="non-terminal residue" evidence="7">
    <location>
        <position position="363"/>
    </location>
</feature>
<dbReference type="Gene3D" id="3.40.50.300">
    <property type="entry name" value="P-loop containing nucleotide triphosphate hydrolases"/>
    <property type="match status" value="1"/>
</dbReference>
<dbReference type="GO" id="GO:0005245">
    <property type="term" value="F:voltage-gated calcium channel activity"/>
    <property type="evidence" value="ECO:0007669"/>
    <property type="project" value="InterPro"/>
</dbReference>
<feature type="region of interest" description="Disordered" evidence="5">
    <location>
        <begin position="1"/>
        <end position="22"/>
    </location>
</feature>
<evidence type="ECO:0000256" key="3">
    <source>
        <dbReference type="ARBA" id="ARBA00022553"/>
    </source>
</evidence>
<dbReference type="EMBL" id="VWPQ01006076">
    <property type="protein sequence ID" value="NXY47476.1"/>
    <property type="molecule type" value="Genomic_DNA"/>
</dbReference>
<keyword evidence="8" id="KW-1185">Reference proteome</keyword>
<dbReference type="Pfam" id="PF12052">
    <property type="entry name" value="VGCC_beta4Aa_N"/>
    <property type="match status" value="1"/>
</dbReference>
<comment type="caution">
    <text evidence="7">The sequence shown here is derived from an EMBL/GenBank/DDBJ whole genome shotgun (WGS) entry which is preliminary data.</text>
</comment>
<feature type="compositionally biased region" description="Polar residues" evidence="5">
    <location>
        <begin position="1"/>
        <end position="14"/>
    </location>
</feature>
<organism evidence="7 8">
    <name type="scientific">Ceuthmochares aereus</name>
    <dbReference type="NCBI Taxonomy" id="1961834"/>
    <lineage>
        <taxon>Eukaryota</taxon>
        <taxon>Metazoa</taxon>
        <taxon>Chordata</taxon>
        <taxon>Craniata</taxon>
        <taxon>Vertebrata</taxon>
        <taxon>Euteleostomi</taxon>
        <taxon>Archelosauria</taxon>
        <taxon>Archosauria</taxon>
        <taxon>Dinosauria</taxon>
        <taxon>Saurischia</taxon>
        <taxon>Theropoda</taxon>
        <taxon>Coelurosauria</taxon>
        <taxon>Aves</taxon>
        <taxon>Neognathae</taxon>
        <taxon>Neoaves</taxon>
        <taxon>Otidimorphae</taxon>
        <taxon>Cuculiformes</taxon>
        <taxon>Cuculidae</taxon>
        <taxon>Ceuthmochares</taxon>
    </lineage>
</organism>
<dbReference type="PANTHER" id="PTHR11824">
    <property type="entry name" value="VOLTAGE-DEPENDENT CALCIUM CHANNEL BETA SUBUNIT"/>
    <property type="match status" value="1"/>
</dbReference>
<evidence type="ECO:0000256" key="2">
    <source>
        <dbReference type="ARBA" id="ARBA00022443"/>
    </source>
</evidence>
<dbReference type="OrthoDB" id="5962384at2759"/>
<dbReference type="Proteomes" id="UP000519239">
    <property type="component" value="Unassembled WGS sequence"/>
</dbReference>
<name>A0A7L4K3Q8_9AVES</name>
<sequence length="363" mass="40976">GSADSYTSRPSDSDVSLEEDREAIRQEREQQAAIQLERAKSKPVAFAVKTNVSYCGALDEDVPVPSTAISFDAKDFLHIKEKYNNDWWIGRLVKEGCEIGFIPSPLRLENIRIQQEQKRGRFHGGCAEKNPKCFDKAIVVCECCVVCFLTEFSFGLLAKQKQKVTEHIPPYDVVPSMRPVVLVGPSLKGYEVTDMMQKALFDFLKHRFDGSYINSHNEFIQVIEVHESCCLVRVMLGLDASHLLSFPLPAEVQSEIERIFELARSLQLVVLDADTINHPAQLIKTSLAPIIVHVKVSSPKVLQRLIKSRGKSQSKHLNVQLVAADKLAQCPPEMFDVILDENQLEDACEHLAEYLEAYWRATH</sequence>
<evidence type="ECO:0000256" key="4">
    <source>
        <dbReference type="PROSITE-ProRule" id="PRU00192"/>
    </source>
</evidence>
<protein>
    <submittedName>
        <fullName evidence="7">CACB4 protein</fullName>
    </submittedName>
</protein>
<feature type="non-terminal residue" evidence="7">
    <location>
        <position position="1"/>
    </location>
</feature>
<dbReference type="InterPro" id="IPR036028">
    <property type="entry name" value="SH3-like_dom_sf"/>
</dbReference>
<feature type="domain" description="SH3" evidence="6">
    <location>
        <begin position="43"/>
        <end position="112"/>
    </location>
</feature>
<accession>A0A7L4K3Q8</accession>
<dbReference type="Gene3D" id="2.30.30.40">
    <property type="entry name" value="SH3 Domains"/>
    <property type="match status" value="1"/>
</dbReference>
<dbReference type="CDD" id="cd12043">
    <property type="entry name" value="SH3_CACNB4"/>
    <property type="match status" value="1"/>
</dbReference>
<keyword evidence="3" id="KW-0597">Phosphoprotein</keyword>
<evidence type="ECO:0000259" key="6">
    <source>
        <dbReference type="PROSITE" id="PS50002"/>
    </source>
</evidence>
<dbReference type="InterPro" id="IPR001452">
    <property type="entry name" value="SH3_domain"/>
</dbReference>
<dbReference type="Pfam" id="PF00625">
    <property type="entry name" value="Guanylate_kin"/>
    <property type="match status" value="1"/>
</dbReference>
<dbReference type="SUPFAM" id="SSF52540">
    <property type="entry name" value="P-loop containing nucleoside triphosphate hydrolases"/>
    <property type="match status" value="1"/>
</dbReference>
<dbReference type="PROSITE" id="PS50002">
    <property type="entry name" value="SH3"/>
    <property type="match status" value="1"/>
</dbReference>
<dbReference type="InterPro" id="IPR000584">
    <property type="entry name" value="VDCC_L_bsu"/>
</dbReference>
<dbReference type="InterPro" id="IPR027417">
    <property type="entry name" value="P-loop_NTPase"/>
</dbReference>
<dbReference type="InterPro" id="IPR008145">
    <property type="entry name" value="GK/Ca_channel_bsu"/>
</dbReference>
<dbReference type="AlphaFoldDB" id="A0A7L4K3Q8"/>
<dbReference type="SMART" id="SM00072">
    <property type="entry name" value="GuKc"/>
    <property type="match status" value="1"/>
</dbReference>
<evidence type="ECO:0000256" key="5">
    <source>
        <dbReference type="SAM" id="MobiDB-lite"/>
    </source>
</evidence>
<keyword evidence="2 4" id="KW-0728">SH3 domain</keyword>
<gene>
    <name evidence="7" type="primary">Cacnb4</name>
    <name evidence="7" type="ORF">CEUAER_R06614</name>
</gene>
<proteinExistence type="inferred from homology"/>
<dbReference type="PRINTS" id="PR01626">
    <property type="entry name" value="LCACHANNELB"/>
</dbReference>
<dbReference type="FunFam" id="2.30.30.40:FF:000015">
    <property type="entry name" value="Voltage-dependent L-type calcium channel subunit beta-2"/>
    <property type="match status" value="1"/>
</dbReference>
<dbReference type="GO" id="GO:0005891">
    <property type="term" value="C:voltage-gated calcium channel complex"/>
    <property type="evidence" value="ECO:0007669"/>
    <property type="project" value="InterPro"/>
</dbReference>